<protein>
    <submittedName>
        <fullName evidence="1">Uncharacterized protein</fullName>
    </submittedName>
</protein>
<proteinExistence type="predicted"/>
<dbReference type="AlphaFoldDB" id="A0AAV3UK81"/>
<dbReference type="Proteomes" id="UP001501729">
    <property type="component" value="Unassembled WGS sequence"/>
</dbReference>
<gene>
    <name evidence="1" type="ORF">GCM10025751_33240</name>
</gene>
<reference evidence="1 2" key="1">
    <citation type="journal article" date="2019" name="Int. J. Syst. Evol. Microbiol.">
        <title>The Global Catalogue of Microorganisms (GCM) 10K type strain sequencing project: providing services to taxonomists for standard genome sequencing and annotation.</title>
        <authorList>
            <consortium name="The Broad Institute Genomics Platform"/>
            <consortium name="The Broad Institute Genome Sequencing Center for Infectious Disease"/>
            <person name="Wu L."/>
            <person name="Ma J."/>
        </authorList>
    </citation>
    <scope>NUCLEOTIDE SEQUENCE [LARGE SCALE GENOMIC DNA]</scope>
    <source>
        <strain evidence="1 2">JCM 17504</strain>
    </source>
</reference>
<dbReference type="EMBL" id="BAABKX010000014">
    <property type="protein sequence ID" value="GAA5054580.1"/>
    <property type="molecule type" value="Genomic_DNA"/>
</dbReference>
<sequence length="59" mass="6827">MQVERWLALDCCLQVRDHCTAPRTEIQYHPFEIACEIPPMLGKVKALGERGDDRLAESW</sequence>
<evidence type="ECO:0000313" key="2">
    <source>
        <dbReference type="Proteomes" id="UP001501729"/>
    </source>
</evidence>
<organism evidence="1 2">
    <name type="scientific">Haladaptatus pallidirubidus</name>
    <dbReference type="NCBI Taxonomy" id="1008152"/>
    <lineage>
        <taxon>Archaea</taxon>
        <taxon>Methanobacteriati</taxon>
        <taxon>Methanobacteriota</taxon>
        <taxon>Stenosarchaea group</taxon>
        <taxon>Halobacteria</taxon>
        <taxon>Halobacteriales</taxon>
        <taxon>Haladaptataceae</taxon>
        <taxon>Haladaptatus</taxon>
    </lineage>
</organism>
<accession>A0AAV3UK81</accession>
<evidence type="ECO:0000313" key="1">
    <source>
        <dbReference type="EMBL" id="GAA5054580.1"/>
    </source>
</evidence>
<name>A0AAV3UK81_9EURY</name>
<comment type="caution">
    <text evidence="1">The sequence shown here is derived from an EMBL/GenBank/DDBJ whole genome shotgun (WGS) entry which is preliminary data.</text>
</comment>
<keyword evidence="2" id="KW-1185">Reference proteome</keyword>